<comment type="function">
    <text evidence="8">Required for the formation of a threonylcarbamoyl group on adenosine at position 37 (t(6)A37) in tRNAs that read codons beginning with adenine. Is involved in the transfer of the threonylcarbamoyl moiety of threonylcarbamoyl-AMP (TC-AMP) to the N6 group of A37, together with TsaE and TsaB. TsaD likely plays a direct catalytic role in this reaction.</text>
</comment>
<evidence type="ECO:0000256" key="8">
    <source>
        <dbReference type="HAMAP-Rule" id="MF_01445"/>
    </source>
</evidence>
<evidence type="ECO:0000259" key="10">
    <source>
        <dbReference type="Pfam" id="PF00814"/>
    </source>
</evidence>
<dbReference type="HAMAP" id="MF_01445">
    <property type="entry name" value="TsaD"/>
    <property type="match status" value="1"/>
</dbReference>
<evidence type="ECO:0000313" key="12">
    <source>
        <dbReference type="Proteomes" id="UP000034371"/>
    </source>
</evidence>
<feature type="binding site" evidence="8">
    <location>
        <position position="118"/>
    </location>
    <ligand>
        <name>Fe cation</name>
        <dbReference type="ChEBI" id="CHEBI:24875"/>
    </ligand>
</feature>
<dbReference type="FunFam" id="3.30.420.40:FF:000012">
    <property type="entry name" value="tRNA N6-adenosine threonylcarbamoyltransferase"/>
    <property type="match status" value="1"/>
</dbReference>
<evidence type="ECO:0000256" key="1">
    <source>
        <dbReference type="ARBA" id="ARBA00022490"/>
    </source>
</evidence>
<evidence type="ECO:0000256" key="4">
    <source>
        <dbReference type="ARBA" id="ARBA00022723"/>
    </source>
</evidence>
<feature type="binding site" evidence="8">
    <location>
        <begin position="183"/>
        <end position="187"/>
    </location>
    <ligand>
        <name>substrate</name>
    </ligand>
</feature>
<dbReference type="PANTHER" id="PTHR11735">
    <property type="entry name" value="TRNA N6-ADENOSINE THREONYLCARBAMOYLTRANSFERASE"/>
    <property type="match status" value="1"/>
</dbReference>
<feature type="domain" description="Gcp-like" evidence="10">
    <location>
        <begin position="31"/>
        <end position="130"/>
    </location>
</feature>
<dbReference type="InterPro" id="IPR017861">
    <property type="entry name" value="KAE1/TsaD"/>
</dbReference>
<evidence type="ECO:0000256" key="7">
    <source>
        <dbReference type="ARBA" id="ARBA00048117"/>
    </source>
</evidence>
<dbReference type="GO" id="GO:0005506">
    <property type="term" value="F:iron ion binding"/>
    <property type="evidence" value="ECO:0007669"/>
    <property type="project" value="UniProtKB-UniRule"/>
</dbReference>
<protein>
    <recommendedName>
        <fullName evidence="8">tRNA N6-adenosine threonylcarbamoyltransferase</fullName>
        <ecNumber evidence="8">2.3.1.234</ecNumber>
    </recommendedName>
    <alternativeName>
        <fullName evidence="8">N6-L-threonylcarbamoyladenine synthase</fullName>
        <shortName evidence="8">t(6)A synthase</shortName>
    </alternativeName>
    <alternativeName>
        <fullName evidence="8">t(6)A37 threonylcarbamoyladenosine biosynthesis protein TsaD</fullName>
    </alternativeName>
    <alternativeName>
        <fullName evidence="8">tRNA threonylcarbamoyladenosine biosynthesis protein TsaD</fullName>
    </alternativeName>
</protein>
<dbReference type="Proteomes" id="UP000034371">
    <property type="component" value="Unassembled WGS sequence"/>
</dbReference>
<keyword evidence="4 8" id="KW-0479">Metal-binding</keyword>
<evidence type="ECO:0000256" key="9">
    <source>
        <dbReference type="SAM" id="MobiDB-lite"/>
    </source>
</evidence>
<dbReference type="EC" id="2.3.1.234" evidence="8"/>
<dbReference type="EMBL" id="LCBY01000064">
    <property type="protein sequence ID" value="KKS20343.1"/>
    <property type="molecule type" value="Genomic_DNA"/>
</dbReference>
<dbReference type="Gene3D" id="3.30.420.40">
    <property type="match status" value="2"/>
</dbReference>
<keyword evidence="6 8" id="KW-0012">Acyltransferase</keyword>
<evidence type="ECO:0000256" key="5">
    <source>
        <dbReference type="ARBA" id="ARBA00023004"/>
    </source>
</evidence>
<dbReference type="FunFam" id="3.30.420.40:FF:000040">
    <property type="entry name" value="tRNA N6-adenosine threonylcarbamoyltransferase"/>
    <property type="match status" value="1"/>
</dbReference>
<dbReference type="GO" id="GO:0005737">
    <property type="term" value="C:cytoplasm"/>
    <property type="evidence" value="ECO:0007669"/>
    <property type="project" value="UniProtKB-SubCell"/>
</dbReference>
<feature type="binding site" evidence="8">
    <location>
        <position position="229"/>
    </location>
    <ligand>
        <name>substrate</name>
    </ligand>
</feature>
<feature type="compositionally biased region" description="Polar residues" evidence="9">
    <location>
        <begin position="150"/>
        <end position="160"/>
    </location>
</feature>
<sequence>MYILGIETSCDDTAAAVIKAEGGLKRPHFSVLSNVSYSQVAIHKKFGGIVPNLASRAHLEKIAPTVKAALLMSDINSDEIDLIAVTRGPGLLPSLLVGVNFARALAYKWQKPIIGINHIEGHIYSNWLKESRSSFQSGLRARSGHGVPRSGTSEGESLSATRWGAREKRERMSKILFPALILIISGGHTELILMKDYGKYKIIGETLDDAAGECFDKTARILGLGFPGGPAIAVEAAEFKIKNLKFKISLPRPMINSEDYNFSFSGLKTAVLYLHNDLTAQNLSREVMRPAIAAEVQQAIIDVLISKTLKVVKNYNPKSVMIAGGVSANKKLREEMSKKIAPYKISFFAPELSYTTDNASMIAAAGYFSAIGGSASGGNYSAKKPKPDSWKKMEANANLKL</sequence>
<dbReference type="InterPro" id="IPR043129">
    <property type="entry name" value="ATPase_NBD"/>
</dbReference>
<dbReference type="GO" id="GO:0002949">
    <property type="term" value="P:tRNA threonylcarbamoyladenosine modification"/>
    <property type="evidence" value="ECO:0007669"/>
    <property type="project" value="UniProtKB-UniRule"/>
</dbReference>
<accession>A0A0G1A4N9</accession>
<comment type="subcellular location">
    <subcellularLocation>
        <location evidence="8">Cytoplasm</location>
    </subcellularLocation>
</comment>
<name>A0A0G1A4N9_9BACT</name>
<dbReference type="Pfam" id="PF00814">
    <property type="entry name" value="TsaD"/>
    <property type="match status" value="2"/>
</dbReference>
<comment type="similarity">
    <text evidence="8">Belongs to the KAE1 / TsaD family.</text>
</comment>
<keyword evidence="5 8" id="KW-0408">Iron</keyword>
<keyword evidence="1 8" id="KW-0963">Cytoplasm</keyword>
<gene>
    <name evidence="8" type="primary">tsaD</name>
    <name evidence="11" type="ORF">UU78_C0064G0002</name>
</gene>
<evidence type="ECO:0000256" key="3">
    <source>
        <dbReference type="ARBA" id="ARBA00022694"/>
    </source>
</evidence>
<dbReference type="PRINTS" id="PR00789">
    <property type="entry name" value="OSIALOPTASE"/>
</dbReference>
<proteinExistence type="inferred from homology"/>
<dbReference type="InterPro" id="IPR022450">
    <property type="entry name" value="TsaD"/>
</dbReference>
<evidence type="ECO:0000256" key="6">
    <source>
        <dbReference type="ARBA" id="ARBA00023315"/>
    </source>
</evidence>
<dbReference type="GO" id="GO:0061711">
    <property type="term" value="F:tRNA N(6)-L-threonylcarbamoyladenine synthase activity"/>
    <property type="evidence" value="ECO:0007669"/>
    <property type="project" value="UniProtKB-EC"/>
</dbReference>
<comment type="caution">
    <text evidence="8">Lacks conserved residue(s) required for the propagation of feature annotation.</text>
</comment>
<feature type="binding site" evidence="8">
    <location>
        <position position="329"/>
    </location>
    <ligand>
        <name>substrate</name>
    </ligand>
</feature>
<feature type="domain" description="Gcp-like" evidence="10">
    <location>
        <begin position="174"/>
        <end position="363"/>
    </location>
</feature>
<feature type="region of interest" description="Disordered" evidence="9">
    <location>
        <begin position="139"/>
        <end position="163"/>
    </location>
</feature>
<dbReference type="PATRIC" id="fig|1618487.3.peg.798"/>
<evidence type="ECO:0000256" key="2">
    <source>
        <dbReference type="ARBA" id="ARBA00022679"/>
    </source>
</evidence>
<dbReference type="InterPro" id="IPR017860">
    <property type="entry name" value="Peptidase_M22_CS"/>
</dbReference>
<dbReference type="SUPFAM" id="SSF53067">
    <property type="entry name" value="Actin-like ATPase domain"/>
    <property type="match status" value="2"/>
</dbReference>
<dbReference type="PROSITE" id="PS01016">
    <property type="entry name" value="GLYCOPROTEASE"/>
    <property type="match status" value="1"/>
</dbReference>
<organism evidence="11 12">
    <name type="scientific">Candidatus Roizmanbacteria bacterium GW2011_GWC2_41_7</name>
    <dbReference type="NCBI Taxonomy" id="1618487"/>
    <lineage>
        <taxon>Bacteria</taxon>
        <taxon>Candidatus Roizmaniibacteriota</taxon>
    </lineage>
</organism>
<dbReference type="InterPro" id="IPR000905">
    <property type="entry name" value="Gcp-like_dom"/>
</dbReference>
<feature type="binding site" evidence="8">
    <location>
        <position position="357"/>
    </location>
    <ligand>
        <name>Fe cation</name>
        <dbReference type="ChEBI" id="CHEBI:24875"/>
    </ligand>
</feature>
<keyword evidence="2 8" id="KW-0808">Transferase</keyword>
<dbReference type="PANTHER" id="PTHR11735:SF6">
    <property type="entry name" value="TRNA N6-ADENOSINE THREONYLCARBAMOYLTRANSFERASE, MITOCHONDRIAL"/>
    <property type="match status" value="1"/>
</dbReference>
<feature type="binding site" evidence="8">
    <location>
        <position position="122"/>
    </location>
    <ligand>
        <name>Fe cation</name>
        <dbReference type="ChEBI" id="CHEBI:24875"/>
    </ligand>
</feature>
<comment type="cofactor">
    <cofactor evidence="8">
        <name>Fe(2+)</name>
        <dbReference type="ChEBI" id="CHEBI:29033"/>
    </cofactor>
    <text evidence="8">Binds 1 Fe(2+) ion per subunit.</text>
</comment>
<evidence type="ECO:0000313" key="11">
    <source>
        <dbReference type="EMBL" id="KKS20343.1"/>
    </source>
</evidence>
<dbReference type="AlphaFoldDB" id="A0A0G1A4N9"/>
<comment type="catalytic activity">
    <reaction evidence="7 8">
        <text>L-threonylcarbamoyladenylate + adenosine(37) in tRNA = N(6)-L-threonylcarbamoyladenosine(37) in tRNA + AMP + H(+)</text>
        <dbReference type="Rhea" id="RHEA:37059"/>
        <dbReference type="Rhea" id="RHEA-COMP:10162"/>
        <dbReference type="Rhea" id="RHEA-COMP:10163"/>
        <dbReference type="ChEBI" id="CHEBI:15378"/>
        <dbReference type="ChEBI" id="CHEBI:73682"/>
        <dbReference type="ChEBI" id="CHEBI:74411"/>
        <dbReference type="ChEBI" id="CHEBI:74418"/>
        <dbReference type="ChEBI" id="CHEBI:456215"/>
        <dbReference type="EC" id="2.3.1.234"/>
    </reaction>
</comment>
<reference evidence="11 12" key="1">
    <citation type="journal article" date="2015" name="Nature">
        <title>rRNA introns, odd ribosomes, and small enigmatic genomes across a large radiation of phyla.</title>
        <authorList>
            <person name="Brown C.T."/>
            <person name="Hug L.A."/>
            <person name="Thomas B.C."/>
            <person name="Sharon I."/>
            <person name="Castelle C.J."/>
            <person name="Singh A."/>
            <person name="Wilkins M.J."/>
            <person name="Williams K.H."/>
            <person name="Banfield J.F."/>
        </authorList>
    </citation>
    <scope>NUCLEOTIDE SEQUENCE [LARGE SCALE GENOMIC DNA]</scope>
</reference>
<feature type="binding site" evidence="8">
    <location>
        <position position="216"/>
    </location>
    <ligand>
        <name>substrate</name>
    </ligand>
</feature>
<keyword evidence="3 8" id="KW-0819">tRNA processing</keyword>
<comment type="caution">
    <text evidence="11">The sequence shown here is derived from an EMBL/GenBank/DDBJ whole genome shotgun (WGS) entry which is preliminary data.</text>
</comment>
<dbReference type="CDD" id="cd24133">
    <property type="entry name" value="ASKHA_NBD_TsaD_bac"/>
    <property type="match status" value="1"/>
</dbReference>